<dbReference type="EMBL" id="AWWI01000164">
    <property type="protein sequence ID" value="PIL17628.1"/>
    <property type="molecule type" value="Genomic_DNA"/>
</dbReference>
<organism evidence="2 3">
    <name type="scientific">Puniceibacterium antarcticum</name>
    <dbReference type="NCBI Taxonomy" id="1206336"/>
    <lineage>
        <taxon>Bacteria</taxon>
        <taxon>Pseudomonadati</taxon>
        <taxon>Pseudomonadota</taxon>
        <taxon>Alphaproteobacteria</taxon>
        <taxon>Rhodobacterales</taxon>
        <taxon>Paracoccaceae</taxon>
        <taxon>Puniceibacterium</taxon>
    </lineage>
</organism>
<evidence type="ECO:0000313" key="2">
    <source>
        <dbReference type="EMBL" id="PIL17628.1"/>
    </source>
</evidence>
<proteinExistence type="predicted"/>
<keyword evidence="1" id="KW-0732">Signal</keyword>
<dbReference type="RefSeq" id="WP_099913147.1">
    <property type="nucleotide sequence ID" value="NZ_AWWI01000164.1"/>
</dbReference>
<dbReference type="OrthoDB" id="7774376at2"/>
<comment type="caution">
    <text evidence="2">The sequence shown here is derived from an EMBL/GenBank/DDBJ whole genome shotgun (WGS) entry which is preliminary data.</text>
</comment>
<name>A0A2G8R905_9RHOB</name>
<dbReference type="Proteomes" id="UP000231259">
    <property type="component" value="Unassembled WGS sequence"/>
</dbReference>
<feature type="chain" id="PRO_5013903324" evidence="1">
    <location>
        <begin position="25"/>
        <end position="158"/>
    </location>
</feature>
<gene>
    <name evidence="2" type="ORF">P775_23920</name>
</gene>
<evidence type="ECO:0000313" key="3">
    <source>
        <dbReference type="Proteomes" id="UP000231259"/>
    </source>
</evidence>
<evidence type="ECO:0000256" key="1">
    <source>
        <dbReference type="SAM" id="SignalP"/>
    </source>
</evidence>
<accession>A0A2G8R905</accession>
<keyword evidence="3" id="KW-1185">Reference proteome</keyword>
<feature type="signal peptide" evidence="1">
    <location>
        <begin position="1"/>
        <end position="24"/>
    </location>
</feature>
<protein>
    <submittedName>
        <fullName evidence="2">Uncharacterized protein</fullName>
    </submittedName>
</protein>
<reference evidence="2 3" key="1">
    <citation type="submission" date="2013-09" db="EMBL/GenBank/DDBJ databases">
        <title>Genome sequencing of Phaeobacter antarcticus sp. nov. SM1211.</title>
        <authorList>
            <person name="Zhang X.-Y."/>
            <person name="Liu C."/>
            <person name="Chen X.-L."/>
            <person name="Xie B.-B."/>
            <person name="Qin Q.-L."/>
            <person name="Rong J.-C."/>
            <person name="Zhang Y.-Z."/>
        </authorList>
    </citation>
    <scope>NUCLEOTIDE SEQUENCE [LARGE SCALE GENOMIC DNA]</scope>
    <source>
        <strain evidence="2 3">SM1211</strain>
    </source>
</reference>
<sequence length="158" mass="17781">MMCRTLSQLIAFSLLLFAATTVLAVPLAAAENWMNTGSVIVVATDHGGPLRERAELVEKLRREGRRVEIRGRKCLSSCTMFLGAGDVCVSPRTIFGFHGPSNYGRALPAKQFEYWSRRMAGFYPPELRVIYMKKWRYLGTDYKRVTGLELIAIGYPPC</sequence>
<dbReference type="AlphaFoldDB" id="A0A2G8R905"/>